<sequence>MSTNEALFNRPGPNRLRPAEVYRTTVPTEAVKIRMHKDGLGAEEPISIPGLLKRTVNNYPEYPALRSKNGKNGYTTVTYRQYEQKVHQVAKAFIKLGLEEHHSVGVLAFNCAEWFYSAMGAIHARGIIAGIYTTNSADAVLHVLDNSKAQIVVVDDSKQMDKIHAIRDKLPNLKAAIQIQEPYAPYLKKEDGYYRWSEIESMNVSDVEDKFKQRLENIAINECCCLVYTSGTVGMPKGVMLSHDNITFDARGIVKSLEKIVVGAESIVSYLPLSHVAAQTVDIYTAAAIACCIWFADKDALKGTLVKSLQDARPTRFMGVPRVYEKFQERMVAVASSSGSFKKMLAGWAKGITLKHYMESQGKTSGGFRYKIAKSLIMSKVKQALGFDHVVTLVSAAAPMSPETKKYFLSLDLKILDAFGMSETGGCHTICLPDSVALNSIGKTMPGCESKIINKDESGHGELCIRGRHVFMGYIDNKEKTEESLDDDCWLHSGDLGYIDDKGYVCLTGRSKEIIITAGGENIPPVHIENMIKKELDGISNAFLVGEQRKYLTVLLTIKTELDKDTGEPLDELTHESSVWMKSLGVEYKTLSEILKAGPCPKVWKSIEDGIKRANKHSISNAQKVQKFTILPHDFSIPTGELGPTLKVKRNVVAKQYADEIEKLYA</sequence>
<evidence type="ECO:0000256" key="1">
    <source>
        <dbReference type="ARBA" id="ARBA00022598"/>
    </source>
</evidence>
<dbReference type="InParanoid" id="B4MVN2"/>
<dbReference type="STRING" id="7260.B4MVN2"/>
<protein>
    <recommendedName>
        <fullName evidence="4">long-chain-fatty-acid--CoA ligase</fullName>
        <ecNumber evidence="4">6.2.1.3</ecNumber>
    </recommendedName>
</protein>
<dbReference type="HOGENOM" id="CLU_000022_45_5_1"/>
<feature type="domain" description="AMP-dependent synthetase/ligase" evidence="5">
    <location>
        <begin position="53"/>
        <end position="474"/>
    </location>
</feature>
<evidence type="ECO:0000313" key="7">
    <source>
        <dbReference type="Proteomes" id="UP000007798"/>
    </source>
</evidence>
<keyword evidence="7" id="KW-1185">Reference proteome</keyword>
<keyword evidence="3" id="KW-0443">Lipid metabolism</keyword>
<dbReference type="GO" id="GO:0004467">
    <property type="term" value="F:long-chain fatty acid-CoA ligase activity"/>
    <property type="evidence" value="ECO:0007669"/>
    <property type="project" value="UniProtKB-EC"/>
</dbReference>
<dbReference type="OrthoDB" id="3633556at2759"/>
<evidence type="ECO:0000256" key="3">
    <source>
        <dbReference type="ARBA" id="ARBA00023098"/>
    </source>
</evidence>
<gene>
    <name evidence="6" type="primary">Dwil\GK15027</name>
    <name evidence="6" type="ORF">Dwil_GK15027</name>
</gene>
<dbReference type="GO" id="GO:0016020">
    <property type="term" value="C:membrane"/>
    <property type="evidence" value="ECO:0007669"/>
    <property type="project" value="TreeGrafter"/>
</dbReference>
<dbReference type="FunCoup" id="B4MVN2">
    <property type="interactions" value="73"/>
</dbReference>
<accession>B4MVN2</accession>
<evidence type="ECO:0000256" key="2">
    <source>
        <dbReference type="ARBA" id="ARBA00022832"/>
    </source>
</evidence>
<dbReference type="PANTHER" id="PTHR43272">
    <property type="entry name" value="LONG-CHAIN-FATTY-ACID--COA LIGASE"/>
    <property type="match status" value="1"/>
</dbReference>
<dbReference type="AlphaFoldDB" id="B4MVN2"/>
<proteinExistence type="predicted"/>
<evidence type="ECO:0000259" key="5">
    <source>
        <dbReference type="Pfam" id="PF00501"/>
    </source>
</evidence>
<name>B4MVN2_DROWI</name>
<dbReference type="EC" id="6.2.1.3" evidence="4"/>
<dbReference type="Proteomes" id="UP000007798">
    <property type="component" value="Unassembled WGS sequence"/>
</dbReference>
<dbReference type="OMA" id="FNRPGPN"/>
<evidence type="ECO:0000313" key="6">
    <source>
        <dbReference type="EMBL" id="EDW75752.1"/>
    </source>
</evidence>
<keyword evidence="2" id="KW-0276">Fatty acid metabolism</keyword>
<dbReference type="SUPFAM" id="SSF56801">
    <property type="entry name" value="Acetyl-CoA synthetase-like"/>
    <property type="match status" value="1"/>
</dbReference>
<dbReference type="GO" id="GO:0045938">
    <property type="term" value="P:positive regulation of circadian sleep/wake cycle, sleep"/>
    <property type="evidence" value="ECO:0007669"/>
    <property type="project" value="EnsemblMetazoa"/>
</dbReference>
<dbReference type="Gene3D" id="3.40.50.12780">
    <property type="entry name" value="N-terminal domain of ligase-like"/>
    <property type="match status" value="1"/>
</dbReference>
<dbReference type="PANTHER" id="PTHR43272:SF32">
    <property type="entry name" value="AMP-DEPENDENT SYNTHETASE_LIGASE DOMAIN-CONTAINING PROTEIN"/>
    <property type="match status" value="1"/>
</dbReference>
<keyword evidence="1" id="KW-0436">Ligase</keyword>
<dbReference type="CDD" id="cd05933">
    <property type="entry name" value="ACSBG_like"/>
    <property type="match status" value="1"/>
</dbReference>
<dbReference type="SMR" id="B4MVN2"/>
<dbReference type="GO" id="GO:0070050">
    <property type="term" value="P:neuron cellular homeostasis"/>
    <property type="evidence" value="ECO:0007669"/>
    <property type="project" value="EnsemblMetazoa"/>
</dbReference>
<dbReference type="InterPro" id="IPR000873">
    <property type="entry name" value="AMP-dep_synth/lig_dom"/>
</dbReference>
<dbReference type="InterPro" id="IPR042099">
    <property type="entry name" value="ANL_N_sf"/>
</dbReference>
<dbReference type="GO" id="GO:0005783">
    <property type="term" value="C:endoplasmic reticulum"/>
    <property type="evidence" value="ECO:0007669"/>
    <property type="project" value="TreeGrafter"/>
</dbReference>
<dbReference type="Pfam" id="PF23562">
    <property type="entry name" value="AMP-binding_C_3"/>
    <property type="match status" value="1"/>
</dbReference>
<dbReference type="Pfam" id="PF00501">
    <property type="entry name" value="AMP-binding"/>
    <property type="match status" value="1"/>
</dbReference>
<organism evidence="6 7">
    <name type="scientific">Drosophila willistoni</name>
    <name type="common">Fruit fly</name>
    <dbReference type="NCBI Taxonomy" id="7260"/>
    <lineage>
        <taxon>Eukaryota</taxon>
        <taxon>Metazoa</taxon>
        <taxon>Ecdysozoa</taxon>
        <taxon>Arthropoda</taxon>
        <taxon>Hexapoda</taxon>
        <taxon>Insecta</taxon>
        <taxon>Pterygota</taxon>
        <taxon>Neoptera</taxon>
        <taxon>Endopterygota</taxon>
        <taxon>Diptera</taxon>
        <taxon>Brachycera</taxon>
        <taxon>Muscomorpha</taxon>
        <taxon>Ephydroidea</taxon>
        <taxon>Drosophilidae</taxon>
        <taxon>Drosophila</taxon>
        <taxon>Sophophora</taxon>
    </lineage>
</organism>
<dbReference type="eggNOG" id="KOG1256">
    <property type="taxonomic scope" value="Eukaryota"/>
</dbReference>
<reference evidence="6 7" key="1">
    <citation type="journal article" date="2007" name="Nature">
        <title>Evolution of genes and genomes on the Drosophila phylogeny.</title>
        <authorList>
            <consortium name="Drosophila 12 Genomes Consortium"/>
            <person name="Clark A.G."/>
            <person name="Eisen M.B."/>
            <person name="Smith D.R."/>
            <person name="Bergman C.M."/>
            <person name="Oliver B."/>
            <person name="Markow T.A."/>
            <person name="Kaufman T.C."/>
            <person name="Kellis M."/>
            <person name="Gelbart W."/>
            <person name="Iyer V.N."/>
            <person name="Pollard D.A."/>
            <person name="Sackton T.B."/>
            <person name="Larracuente A.M."/>
            <person name="Singh N.D."/>
            <person name="Abad J.P."/>
            <person name="Abt D.N."/>
            <person name="Adryan B."/>
            <person name="Aguade M."/>
            <person name="Akashi H."/>
            <person name="Anderson W.W."/>
            <person name="Aquadro C.F."/>
            <person name="Ardell D.H."/>
            <person name="Arguello R."/>
            <person name="Artieri C.G."/>
            <person name="Barbash D.A."/>
            <person name="Barker D."/>
            <person name="Barsanti P."/>
            <person name="Batterham P."/>
            <person name="Batzoglou S."/>
            <person name="Begun D."/>
            <person name="Bhutkar A."/>
            <person name="Blanco E."/>
            <person name="Bosak S.A."/>
            <person name="Bradley R.K."/>
            <person name="Brand A.D."/>
            <person name="Brent M.R."/>
            <person name="Brooks A.N."/>
            <person name="Brown R.H."/>
            <person name="Butlin R.K."/>
            <person name="Caggese C."/>
            <person name="Calvi B.R."/>
            <person name="Bernardo de Carvalho A."/>
            <person name="Caspi A."/>
            <person name="Castrezana S."/>
            <person name="Celniker S.E."/>
            <person name="Chang J.L."/>
            <person name="Chapple C."/>
            <person name="Chatterji S."/>
            <person name="Chinwalla A."/>
            <person name="Civetta A."/>
            <person name="Clifton S.W."/>
            <person name="Comeron J.M."/>
            <person name="Costello J.C."/>
            <person name="Coyne J.A."/>
            <person name="Daub J."/>
            <person name="David R.G."/>
            <person name="Delcher A.L."/>
            <person name="Delehaunty K."/>
            <person name="Do C.B."/>
            <person name="Ebling H."/>
            <person name="Edwards K."/>
            <person name="Eickbush T."/>
            <person name="Evans J.D."/>
            <person name="Filipski A."/>
            <person name="Findeiss S."/>
            <person name="Freyhult E."/>
            <person name="Fulton L."/>
            <person name="Fulton R."/>
            <person name="Garcia A.C."/>
            <person name="Gardiner A."/>
            <person name="Garfield D.A."/>
            <person name="Garvin B.E."/>
            <person name="Gibson G."/>
            <person name="Gilbert D."/>
            <person name="Gnerre S."/>
            <person name="Godfrey J."/>
            <person name="Good R."/>
            <person name="Gotea V."/>
            <person name="Gravely B."/>
            <person name="Greenberg A.J."/>
            <person name="Griffiths-Jones S."/>
            <person name="Gross S."/>
            <person name="Guigo R."/>
            <person name="Gustafson E.A."/>
            <person name="Haerty W."/>
            <person name="Hahn M.W."/>
            <person name="Halligan D.L."/>
            <person name="Halpern A.L."/>
            <person name="Halter G.M."/>
            <person name="Han M.V."/>
            <person name="Heger A."/>
            <person name="Hillier L."/>
            <person name="Hinrichs A.S."/>
            <person name="Holmes I."/>
            <person name="Hoskins R.A."/>
            <person name="Hubisz M.J."/>
            <person name="Hultmark D."/>
            <person name="Huntley M.A."/>
            <person name="Jaffe D.B."/>
            <person name="Jagadeeshan S."/>
            <person name="Jeck W.R."/>
            <person name="Johnson J."/>
            <person name="Jones C.D."/>
            <person name="Jordan W.C."/>
            <person name="Karpen G.H."/>
            <person name="Kataoka E."/>
            <person name="Keightley P.D."/>
            <person name="Kheradpour P."/>
            <person name="Kirkness E.F."/>
            <person name="Koerich L.B."/>
            <person name="Kristiansen K."/>
            <person name="Kudrna D."/>
            <person name="Kulathinal R.J."/>
            <person name="Kumar S."/>
            <person name="Kwok R."/>
            <person name="Lander E."/>
            <person name="Langley C.H."/>
            <person name="Lapoint R."/>
            <person name="Lazzaro B.P."/>
            <person name="Lee S.J."/>
            <person name="Levesque L."/>
            <person name="Li R."/>
            <person name="Lin C.F."/>
            <person name="Lin M.F."/>
            <person name="Lindblad-Toh K."/>
            <person name="Llopart A."/>
            <person name="Long M."/>
            <person name="Low L."/>
            <person name="Lozovsky E."/>
            <person name="Lu J."/>
            <person name="Luo M."/>
            <person name="Machado C.A."/>
            <person name="Makalowski W."/>
            <person name="Marzo M."/>
            <person name="Matsuda M."/>
            <person name="Matzkin L."/>
            <person name="McAllister B."/>
            <person name="McBride C.S."/>
            <person name="McKernan B."/>
            <person name="McKernan K."/>
            <person name="Mendez-Lago M."/>
            <person name="Minx P."/>
            <person name="Mollenhauer M.U."/>
            <person name="Montooth K."/>
            <person name="Mount S.M."/>
            <person name="Mu X."/>
            <person name="Myers E."/>
            <person name="Negre B."/>
            <person name="Newfeld S."/>
            <person name="Nielsen R."/>
            <person name="Noor M.A."/>
            <person name="O'Grady P."/>
            <person name="Pachter L."/>
            <person name="Papaceit M."/>
            <person name="Parisi M.J."/>
            <person name="Parisi M."/>
            <person name="Parts L."/>
            <person name="Pedersen J.S."/>
            <person name="Pesole G."/>
            <person name="Phillippy A.M."/>
            <person name="Ponting C.P."/>
            <person name="Pop M."/>
            <person name="Porcelli D."/>
            <person name="Powell J.R."/>
            <person name="Prohaska S."/>
            <person name="Pruitt K."/>
            <person name="Puig M."/>
            <person name="Quesneville H."/>
            <person name="Ram K.R."/>
            <person name="Rand D."/>
            <person name="Rasmussen M.D."/>
            <person name="Reed L.K."/>
            <person name="Reenan R."/>
            <person name="Reily A."/>
            <person name="Remington K.A."/>
            <person name="Rieger T.T."/>
            <person name="Ritchie M.G."/>
            <person name="Robin C."/>
            <person name="Rogers Y.H."/>
            <person name="Rohde C."/>
            <person name="Rozas J."/>
            <person name="Rubenfield M.J."/>
            <person name="Ruiz A."/>
            <person name="Russo S."/>
            <person name="Salzberg S.L."/>
            <person name="Sanchez-Gracia A."/>
            <person name="Saranga D.J."/>
            <person name="Sato H."/>
            <person name="Schaeffer S.W."/>
            <person name="Schatz M.C."/>
            <person name="Schlenke T."/>
            <person name="Schwartz R."/>
            <person name="Segarra C."/>
            <person name="Singh R.S."/>
            <person name="Sirot L."/>
            <person name="Sirota M."/>
            <person name="Sisneros N.B."/>
            <person name="Smith C.D."/>
            <person name="Smith T.F."/>
            <person name="Spieth J."/>
            <person name="Stage D.E."/>
            <person name="Stark A."/>
            <person name="Stephan W."/>
            <person name="Strausberg R.L."/>
            <person name="Strempel S."/>
            <person name="Sturgill D."/>
            <person name="Sutton G."/>
            <person name="Sutton G.G."/>
            <person name="Tao W."/>
            <person name="Teichmann S."/>
            <person name="Tobari Y.N."/>
            <person name="Tomimura Y."/>
            <person name="Tsolas J.M."/>
            <person name="Valente V.L."/>
            <person name="Venter E."/>
            <person name="Venter J.C."/>
            <person name="Vicario S."/>
            <person name="Vieira F.G."/>
            <person name="Vilella A.J."/>
            <person name="Villasante A."/>
            <person name="Walenz B."/>
            <person name="Wang J."/>
            <person name="Wasserman M."/>
            <person name="Watts T."/>
            <person name="Wilson D."/>
            <person name="Wilson R.K."/>
            <person name="Wing R.A."/>
            <person name="Wolfner M.F."/>
            <person name="Wong A."/>
            <person name="Wong G.K."/>
            <person name="Wu C.I."/>
            <person name="Wu G."/>
            <person name="Yamamoto D."/>
            <person name="Yang H.P."/>
            <person name="Yang S.P."/>
            <person name="Yorke J.A."/>
            <person name="Yoshida K."/>
            <person name="Zdobnov E."/>
            <person name="Zhang P."/>
            <person name="Zhang Y."/>
            <person name="Zimin A.V."/>
            <person name="Baldwin J."/>
            <person name="Abdouelleil A."/>
            <person name="Abdulkadir J."/>
            <person name="Abebe A."/>
            <person name="Abera B."/>
            <person name="Abreu J."/>
            <person name="Acer S.C."/>
            <person name="Aftuck L."/>
            <person name="Alexander A."/>
            <person name="An P."/>
            <person name="Anderson E."/>
            <person name="Anderson S."/>
            <person name="Arachi H."/>
            <person name="Azer M."/>
            <person name="Bachantsang P."/>
            <person name="Barry A."/>
            <person name="Bayul T."/>
            <person name="Berlin A."/>
            <person name="Bessette D."/>
            <person name="Bloom T."/>
            <person name="Blye J."/>
            <person name="Boguslavskiy L."/>
            <person name="Bonnet C."/>
            <person name="Boukhgalter B."/>
            <person name="Bourzgui I."/>
            <person name="Brown A."/>
            <person name="Cahill P."/>
            <person name="Channer S."/>
            <person name="Cheshatsang Y."/>
            <person name="Chuda L."/>
            <person name="Citroen M."/>
            <person name="Collymore A."/>
            <person name="Cooke P."/>
            <person name="Costello M."/>
            <person name="D'Aco K."/>
            <person name="Daza R."/>
            <person name="De Haan G."/>
            <person name="DeGray S."/>
            <person name="DeMaso C."/>
            <person name="Dhargay N."/>
            <person name="Dooley K."/>
            <person name="Dooley E."/>
            <person name="Doricent M."/>
            <person name="Dorje P."/>
            <person name="Dorjee K."/>
            <person name="Dupes A."/>
            <person name="Elong R."/>
            <person name="Falk J."/>
            <person name="Farina A."/>
            <person name="Faro S."/>
            <person name="Ferguson D."/>
            <person name="Fisher S."/>
            <person name="Foley C.D."/>
            <person name="Franke A."/>
            <person name="Friedrich D."/>
            <person name="Gadbois L."/>
            <person name="Gearin G."/>
            <person name="Gearin C.R."/>
            <person name="Giannoukos G."/>
            <person name="Goode T."/>
            <person name="Graham J."/>
            <person name="Grandbois E."/>
            <person name="Grewal S."/>
            <person name="Gyaltsen K."/>
            <person name="Hafez N."/>
            <person name="Hagos B."/>
            <person name="Hall J."/>
            <person name="Henson C."/>
            <person name="Hollinger A."/>
            <person name="Honan T."/>
            <person name="Huard M.D."/>
            <person name="Hughes L."/>
            <person name="Hurhula B."/>
            <person name="Husby M.E."/>
            <person name="Kamat A."/>
            <person name="Kanga B."/>
            <person name="Kashin S."/>
            <person name="Khazanovich D."/>
            <person name="Kisner P."/>
            <person name="Lance K."/>
            <person name="Lara M."/>
            <person name="Lee W."/>
            <person name="Lennon N."/>
            <person name="Letendre F."/>
            <person name="LeVine R."/>
            <person name="Lipovsky A."/>
            <person name="Liu X."/>
            <person name="Liu J."/>
            <person name="Liu S."/>
            <person name="Lokyitsang T."/>
            <person name="Lokyitsang Y."/>
            <person name="Lubonja R."/>
            <person name="Lui A."/>
            <person name="MacDonald P."/>
            <person name="Magnisalis V."/>
            <person name="Maru K."/>
            <person name="Matthews C."/>
            <person name="McCusker W."/>
            <person name="McDonough S."/>
            <person name="Mehta T."/>
            <person name="Meldrim J."/>
            <person name="Meneus L."/>
            <person name="Mihai O."/>
            <person name="Mihalev A."/>
            <person name="Mihova T."/>
            <person name="Mittelman R."/>
            <person name="Mlenga V."/>
            <person name="Montmayeur A."/>
            <person name="Mulrain L."/>
            <person name="Navidi A."/>
            <person name="Naylor J."/>
            <person name="Negash T."/>
            <person name="Nguyen T."/>
            <person name="Nguyen N."/>
            <person name="Nicol R."/>
            <person name="Norbu C."/>
            <person name="Norbu N."/>
            <person name="Novod N."/>
            <person name="O'Neill B."/>
            <person name="Osman S."/>
            <person name="Markiewicz E."/>
            <person name="Oyono O.L."/>
            <person name="Patti C."/>
            <person name="Phunkhang P."/>
            <person name="Pierre F."/>
            <person name="Priest M."/>
            <person name="Raghuraman S."/>
            <person name="Rege F."/>
            <person name="Reyes R."/>
            <person name="Rise C."/>
            <person name="Rogov P."/>
            <person name="Ross K."/>
            <person name="Ryan E."/>
            <person name="Settipalli S."/>
            <person name="Shea T."/>
            <person name="Sherpa N."/>
            <person name="Shi L."/>
            <person name="Shih D."/>
            <person name="Sparrow T."/>
            <person name="Spaulding J."/>
            <person name="Stalker J."/>
            <person name="Stange-Thomann N."/>
            <person name="Stavropoulos S."/>
            <person name="Stone C."/>
            <person name="Strader C."/>
            <person name="Tesfaye S."/>
            <person name="Thomson T."/>
            <person name="Thoulutsang Y."/>
            <person name="Thoulutsang D."/>
            <person name="Topham K."/>
            <person name="Topping I."/>
            <person name="Tsamla T."/>
            <person name="Vassiliev H."/>
            <person name="Vo A."/>
            <person name="Wangchuk T."/>
            <person name="Wangdi T."/>
            <person name="Weiand M."/>
            <person name="Wilkinson J."/>
            <person name="Wilson A."/>
            <person name="Yadav S."/>
            <person name="Young G."/>
            <person name="Yu Q."/>
            <person name="Zembek L."/>
            <person name="Zhong D."/>
            <person name="Zimmer A."/>
            <person name="Zwirko Z."/>
            <person name="Jaffe D.B."/>
            <person name="Alvarez P."/>
            <person name="Brockman W."/>
            <person name="Butler J."/>
            <person name="Chin C."/>
            <person name="Gnerre S."/>
            <person name="Grabherr M."/>
            <person name="Kleber M."/>
            <person name="Mauceli E."/>
            <person name="MacCallum I."/>
        </authorList>
    </citation>
    <scope>NUCLEOTIDE SEQUENCE [LARGE SCALE GENOMIC DNA]</scope>
    <source>
        <strain evidence="7">Tucson 14030-0811.24</strain>
    </source>
</reference>
<dbReference type="EMBL" id="CH963857">
    <property type="protein sequence ID" value="EDW75752.1"/>
    <property type="molecule type" value="Genomic_DNA"/>
</dbReference>
<evidence type="ECO:0000256" key="4">
    <source>
        <dbReference type="ARBA" id="ARBA00026121"/>
    </source>
</evidence>
<dbReference type="PhylomeDB" id="B4MVN2"/>
<dbReference type="KEGG" id="dwi:6642787"/>